<evidence type="ECO:0000256" key="7">
    <source>
        <dbReference type="ARBA" id="ARBA00022842"/>
    </source>
</evidence>
<gene>
    <name evidence="17" type="ORF">KFL_002080140</name>
</gene>
<dbReference type="InterPro" id="IPR005475">
    <property type="entry name" value="Transketolase-like_Pyr-bd"/>
</dbReference>
<proteinExistence type="inferred from homology"/>
<dbReference type="CDD" id="cd02012">
    <property type="entry name" value="TPP_TK"/>
    <property type="match status" value="1"/>
</dbReference>
<dbReference type="PANTHER" id="PTHR43522:SF2">
    <property type="entry name" value="TRANSKETOLASE 1-RELATED"/>
    <property type="match status" value="1"/>
</dbReference>
<feature type="binding site" evidence="12">
    <location>
        <position position="372"/>
    </location>
    <ligand>
        <name>thiamine diphosphate</name>
        <dbReference type="ChEBI" id="CHEBI:58937"/>
    </ligand>
</feature>
<dbReference type="InterPro" id="IPR005474">
    <property type="entry name" value="Transketolase_N"/>
</dbReference>
<dbReference type="FunFam" id="3.40.50.920:FF:000003">
    <property type="entry name" value="Transketolase"/>
    <property type="match status" value="1"/>
</dbReference>
<dbReference type="Pfam" id="PF00456">
    <property type="entry name" value="Transketolase_N"/>
    <property type="match status" value="1"/>
</dbReference>
<comment type="cofactor">
    <cofactor evidence="12">
        <name>thiamine diphosphate</name>
        <dbReference type="ChEBI" id="CHEBI:58937"/>
    </cofactor>
    <text evidence="12">Binds 1 thiamine pyrophosphate per subunit. During the reaction, the substrate forms a covalent intermediate with the cofactor.</text>
</comment>
<comment type="cofactor">
    <cofactor evidence="1">
        <name>Co(2+)</name>
        <dbReference type="ChEBI" id="CHEBI:48828"/>
    </cofactor>
</comment>
<evidence type="ECO:0000256" key="5">
    <source>
        <dbReference type="ARBA" id="ARBA00022679"/>
    </source>
</evidence>
<dbReference type="InterPro" id="IPR033247">
    <property type="entry name" value="Transketolase_fam"/>
</dbReference>
<evidence type="ECO:0000256" key="14">
    <source>
        <dbReference type="PIRSR" id="PIRSR605478-5"/>
    </source>
</evidence>
<dbReference type="InterPro" id="IPR029061">
    <property type="entry name" value="THDP-binding"/>
</dbReference>
<feature type="active site" description="Proton donor" evidence="10">
    <location>
        <position position="521"/>
    </location>
</feature>
<comment type="similarity">
    <text evidence="2">Belongs to the transketolase family.</text>
</comment>
<evidence type="ECO:0000256" key="11">
    <source>
        <dbReference type="PIRSR" id="PIRSR605478-2"/>
    </source>
</evidence>
<dbReference type="STRING" id="105231.A0A1Y1I810"/>
<dbReference type="InterPro" id="IPR009014">
    <property type="entry name" value="Transketo_C/PFOR_II"/>
</dbReference>
<feature type="binding site" evidence="11">
    <location>
        <position position="494"/>
    </location>
    <ligand>
        <name>substrate</name>
    </ligand>
</feature>
<feature type="site" description="Important for catalytic activity" evidence="14">
    <location>
        <position position="372"/>
    </location>
</feature>
<feature type="binding site" evidence="11">
    <location>
        <position position="572"/>
    </location>
    <ligand>
        <name>substrate</name>
    </ligand>
</feature>
<name>A0A1Y1I810_KLENI</name>
<feature type="binding site" evidence="12">
    <location>
        <begin position="224"/>
        <end position="226"/>
    </location>
    <ligand>
        <name>thiamine diphosphate</name>
        <dbReference type="ChEBI" id="CHEBI:58937"/>
    </ligand>
</feature>
<dbReference type="GO" id="GO:0046872">
    <property type="term" value="F:metal ion binding"/>
    <property type="evidence" value="ECO:0007669"/>
    <property type="project" value="UniProtKB-KW"/>
</dbReference>
<dbReference type="PROSITE" id="PS00802">
    <property type="entry name" value="TRANSKETOLASE_2"/>
    <property type="match status" value="1"/>
</dbReference>
<keyword evidence="8 12" id="KW-0786">Thiamine pyrophosphate</keyword>
<feature type="binding site" evidence="12">
    <location>
        <position position="548"/>
    </location>
    <ligand>
        <name>thiamine diphosphate</name>
        <dbReference type="ChEBI" id="CHEBI:58937"/>
    </ligand>
</feature>
<dbReference type="SMART" id="SM00861">
    <property type="entry name" value="Transket_pyr"/>
    <property type="match status" value="1"/>
</dbReference>
<comment type="subunit">
    <text evidence="3">Homodimer.</text>
</comment>
<sequence length="784" mass="85051">MASSQVIRGLTQSAALPLSSCSAQSAASAHVQLSPLPVQLSALPRDRTVKQHVSSKVLASEFSGLRLDSSAGCSTSGAQPPRSERRNRNGAARATATVGTDAQTLKKVDPKLSQRCITAIRTLTVDSVENAQAGHPGLPMGCAPIGYVLFDEVMKYNPKNPQWFNRDRFVLSAGHGVLLQYILLHLVGYDSVQVDDLKSLCKWGSRCPGHPENLLTGGIELTTGPLGQGTANAVGFAMAEKHLAARFNRPGHEIVNHYTYCLAGDGCLMEGISNEAGSMAGHLGLGKLIMFYDNNNNSIDGPTSITFDEDVCKRYEALGWHVQRVGDPDSHLDDLRQAIVRAKSVTDKPSFIQVDTTIGYGSPSKQGTAKAHHGTFGPEEVEKIRETLHADYKEPFTVPQDVLDHWRQNVTRGEQAEGEWKQEWERYQREYPEEARELDNLVNQRLPDDWESVIPDFSGETKGDATRGWSEKVINALAGRVPGLIGGSADLATSNKLYLKAWGDFEKDAPAERNIRYGVREHAMAAISNGLALHRSGLIPFAGTFFVFTDYMRGAVRISALSDAGVIYVVTHDSIGLGEDGPTHQPVEHLASLRAMPNMTVVRPGDAIEVAGAYKVAIKNRSGPTMIVLSRQKLSSAVVSGTSADNVEKGGYVVSDNSEPGKVPDLILLATGAELELSEKAATKMREEAGFKVRLVSMVCWELFEAQPESYRNDVLPLECQARVSVEAGSKLGWREWVGPRGKIIAVDRFGASADYDTLFAKFGFSVDNIVSVSKQAIAEAVPV</sequence>
<feature type="binding site" evidence="11">
    <location>
        <position position="580"/>
    </location>
    <ligand>
        <name>substrate</name>
    </ligand>
</feature>
<keyword evidence="6 13" id="KW-0479">Metal-binding</keyword>
<dbReference type="GO" id="GO:0004802">
    <property type="term" value="F:transketolase activity"/>
    <property type="evidence" value="ECO:0000318"/>
    <property type="project" value="GO_Central"/>
</dbReference>
<dbReference type="Pfam" id="PF02779">
    <property type="entry name" value="Transket_pyr"/>
    <property type="match status" value="1"/>
</dbReference>
<dbReference type="GO" id="GO:0005829">
    <property type="term" value="C:cytosol"/>
    <property type="evidence" value="ECO:0000318"/>
    <property type="project" value="GO_Central"/>
</dbReference>
<dbReference type="InterPro" id="IPR020826">
    <property type="entry name" value="Transketolase_BS"/>
</dbReference>
<dbReference type="FunFam" id="3.40.50.970:FF:000003">
    <property type="entry name" value="Transketolase"/>
    <property type="match status" value="1"/>
</dbReference>
<evidence type="ECO:0000259" key="16">
    <source>
        <dbReference type="SMART" id="SM00861"/>
    </source>
</evidence>
<dbReference type="SUPFAM" id="SSF52518">
    <property type="entry name" value="Thiamin diphosphate-binding fold (THDP-binding)"/>
    <property type="match status" value="2"/>
</dbReference>
<feature type="binding site" evidence="13">
    <location>
        <position position="265"/>
    </location>
    <ligand>
        <name>Mg(2+)</name>
        <dbReference type="ChEBI" id="CHEBI:18420"/>
    </ligand>
</feature>
<evidence type="ECO:0000313" key="18">
    <source>
        <dbReference type="Proteomes" id="UP000054558"/>
    </source>
</evidence>
<feature type="binding site" evidence="12">
    <location>
        <position position="295"/>
    </location>
    <ligand>
        <name>thiamine diphosphate</name>
        <dbReference type="ChEBI" id="CHEBI:58937"/>
    </ligand>
</feature>
<feature type="binding site" evidence="11">
    <location>
        <position position="372"/>
    </location>
    <ligand>
        <name>substrate</name>
    </ligand>
</feature>
<accession>A0A1Y1I810</accession>
<dbReference type="InterPro" id="IPR005478">
    <property type="entry name" value="Transketolase_bac-like"/>
</dbReference>
<feature type="binding site" evidence="11">
    <location>
        <position position="135"/>
    </location>
    <ligand>
        <name>substrate</name>
    </ligand>
</feature>
<feature type="binding site" evidence="13">
    <location>
        <position position="295"/>
    </location>
    <ligand>
        <name>Mg(2+)</name>
        <dbReference type="ChEBI" id="CHEBI:18420"/>
    </ligand>
</feature>
<dbReference type="Gene3D" id="3.40.50.970">
    <property type="match status" value="2"/>
</dbReference>
<dbReference type="EC" id="2.2.1.1" evidence="4"/>
<evidence type="ECO:0000256" key="3">
    <source>
        <dbReference type="ARBA" id="ARBA00011738"/>
    </source>
</evidence>
<dbReference type="EMBL" id="DF237157">
    <property type="protein sequence ID" value="GAQ84837.1"/>
    <property type="molecule type" value="Genomic_DNA"/>
</dbReference>
<protein>
    <recommendedName>
        <fullName evidence="4">transketolase</fullName>
        <ecNumber evidence="4">2.2.1.1</ecNumber>
    </recommendedName>
</protein>
<dbReference type="InterPro" id="IPR055152">
    <property type="entry name" value="Transketolase-like_C_2"/>
</dbReference>
<evidence type="ECO:0000256" key="4">
    <source>
        <dbReference type="ARBA" id="ARBA00013152"/>
    </source>
</evidence>
<evidence type="ECO:0000256" key="10">
    <source>
        <dbReference type="PIRSR" id="PIRSR605478-1"/>
    </source>
</evidence>
<evidence type="ECO:0000313" key="17">
    <source>
        <dbReference type="EMBL" id="GAQ84837.1"/>
    </source>
</evidence>
<evidence type="ECO:0000256" key="12">
    <source>
        <dbReference type="PIRSR" id="PIRSR605478-3"/>
    </source>
</evidence>
<dbReference type="SUPFAM" id="SSF52922">
    <property type="entry name" value="TK C-terminal domain-like"/>
    <property type="match status" value="1"/>
</dbReference>
<feature type="binding site" evidence="12">
    <location>
        <position position="266"/>
    </location>
    <ligand>
        <name>thiamine diphosphate</name>
        <dbReference type="ChEBI" id="CHEBI:58937"/>
    </ligand>
</feature>
<evidence type="ECO:0000256" key="2">
    <source>
        <dbReference type="ARBA" id="ARBA00007131"/>
    </source>
</evidence>
<evidence type="ECO:0000256" key="15">
    <source>
        <dbReference type="SAM" id="MobiDB-lite"/>
    </source>
</evidence>
<dbReference type="AlphaFoldDB" id="A0A1Y1I810"/>
<dbReference type="Proteomes" id="UP000054558">
    <property type="component" value="Unassembled WGS sequence"/>
</dbReference>
<organism evidence="17 18">
    <name type="scientific">Klebsormidium nitens</name>
    <name type="common">Green alga</name>
    <name type="synonym">Ulothrix nitens</name>
    <dbReference type="NCBI Taxonomy" id="105231"/>
    <lineage>
        <taxon>Eukaryota</taxon>
        <taxon>Viridiplantae</taxon>
        <taxon>Streptophyta</taxon>
        <taxon>Klebsormidiophyceae</taxon>
        <taxon>Klebsormidiales</taxon>
        <taxon>Klebsormidiaceae</taxon>
        <taxon>Klebsormidium</taxon>
    </lineage>
</organism>
<dbReference type="GO" id="GO:0006098">
    <property type="term" value="P:pentose-phosphate shunt"/>
    <property type="evidence" value="ECO:0000318"/>
    <property type="project" value="GO_Central"/>
</dbReference>
<dbReference type="Pfam" id="PF22613">
    <property type="entry name" value="Transketolase_C_1"/>
    <property type="match status" value="1"/>
</dbReference>
<dbReference type="Gene3D" id="3.40.50.920">
    <property type="match status" value="1"/>
</dbReference>
<keyword evidence="5" id="KW-0808">Transferase</keyword>
<keyword evidence="7 13" id="KW-0460">Magnesium</keyword>
<comment type="catalytic activity">
    <reaction evidence="9">
        <text>D-sedoheptulose 7-phosphate + D-glyceraldehyde 3-phosphate = aldehydo-D-ribose 5-phosphate + D-xylulose 5-phosphate</text>
        <dbReference type="Rhea" id="RHEA:10508"/>
        <dbReference type="ChEBI" id="CHEBI:57483"/>
        <dbReference type="ChEBI" id="CHEBI:57737"/>
        <dbReference type="ChEBI" id="CHEBI:58273"/>
        <dbReference type="ChEBI" id="CHEBI:59776"/>
        <dbReference type="EC" id="2.2.1.1"/>
    </reaction>
</comment>
<evidence type="ECO:0000256" key="13">
    <source>
        <dbReference type="PIRSR" id="PIRSR605478-4"/>
    </source>
</evidence>
<dbReference type="OMA" id="VYREMQI"/>
<feature type="binding site" evidence="11">
    <location>
        <position position="631"/>
    </location>
    <ligand>
        <name>substrate</name>
    </ligand>
</feature>
<evidence type="ECO:0000256" key="1">
    <source>
        <dbReference type="ARBA" id="ARBA00001941"/>
    </source>
</evidence>
<reference evidence="17 18" key="1">
    <citation type="journal article" date="2014" name="Nat. Commun.">
        <title>Klebsormidium flaccidum genome reveals primary factors for plant terrestrial adaptation.</title>
        <authorList>
            <person name="Hori K."/>
            <person name="Maruyama F."/>
            <person name="Fujisawa T."/>
            <person name="Togashi T."/>
            <person name="Yamamoto N."/>
            <person name="Seo M."/>
            <person name="Sato S."/>
            <person name="Yamada T."/>
            <person name="Mori H."/>
            <person name="Tajima N."/>
            <person name="Moriyama T."/>
            <person name="Ikeuchi M."/>
            <person name="Watanabe M."/>
            <person name="Wada H."/>
            <person name="Kobayashi K."/>
            <person name="Saito M."/>
            <person name="Masuda T."/>
            <person name="Sasaki-Sekimoto Y."/>
            <person name="Mashiguchi K."/>
            <person name="Awai K."/>
            <person name="Shimojima M."/>
            <person name="Masuda S."/>
            <person name="Iwai M."/>
            <person name="Nobusawa T."/>
            <person name="Narise T."/>
            <person name="Kondo S."/>
            <person name="Saito H."/>
            <person name="Sato R."/>
            <person name="Murakawa M."/>
            <person name="Ihara Y."/>
            <person name="Oshima-Yamada Y."/>
            <person name="Ohtaka K."/>
            <person name="Satoh M."/>
            <person name="Sonobe K."/>
            <person name="Ishii M."/>
            <person name="Ohtani R."/>
            <person name="Kanamori-Sato M."/>
            <person name="Honoki R."/>
            <person name="Miyazaki D."/>
            <person name="Mochizuki H."/>
            <person name="Umetsu J."/>
            <person name="Higashi K."/>
            <person name="Shibata D."/>
            <person name="Kamiya Y."/>
            <person name="Sato N."/>
            <person name="Nakamura Y."/>
            <person name="Tabata S."/>
            <person name="Ida S."/>
            <person name="Kurokawa K."/>
            <person name="Ohta H."/>
        </authorList>
    </citation>
    <scope>NUCLEOTIDE SEQUENCE [LARGE SCALE GENOMIC DNA]</scope>
    <source>
        <strain evidence="17 18">NIES-2285</strain>
    </source>
</reference>
<dbReference type="OrthoDB" id="10267175at2759"/>
<evidence type="ECO:0000256" key="6">
    <source>
        <dbReference type="ARBA" id="ARBA00022723"/>
    </source>
</evidence>
<feature type="domain" description="Transketolase-like pyrimidine-binding" evidence="16">
    <location>
        <begin position="464"/>
        <end position="636"/>
    </location>
</feature>
<feature type="binding site" evidence="11">
    <location>
        <position position="584"/>
    </location>
    <ligand>
        <name>substrate</name>
    </ligand>
</feature>
<dbReference type="FunFam" id="3.40.50.970:FF:000004">
    <property type="entry name" value="Transketolase"/>
    <property type="match status" value="1"/>
</dbReference>
<keyword evidence="18" id="KW-1185">Reference proteome</keyword>
<dbReference type="NCBIfam" id="TIGR00232">
    <property type="entry name" value="tktlase_bact"/>
    <property type="match status" value="1"/>
</dbReference>
<evidence type="ECO:0000256" key="9">
    <source>
        <dbReference type="ARBA" id="ARBA00049473"/>
    </source>
</evidence>
<feature type="binding site" evidence="12">
    <location>
        <position position="175"/>
    </location>
    <ligand>
        <name>thiamine diphosphate</name>
        <dbReference type="ChEBI" id="CHEBI:58937"/>
    </ligand>
</feature>
<comment type="cofactor">
    <cofactor evidence="13">
        <name>Mg(2+)</name>
        <dbReference type="ChEBI" id="CHEBI:18420"/>
    </cofactor>
    <text evidence="13">Binds 1 Mg(2+) ion per subunit. Can also utilize other divalent metal cations, such as Ca(2+), Mn(2+) and Co(2+).</text>
</comment>
<dbReference type="PANTHER" id="PTHR43522">
    <property type="entry name" value="TRANSKETOLASE"/>
    <property type="match status" value="1"/>
</dbReference>
<evidence type="ECO:0000256" key="8">
    <source>
        <dbReference type="ARBA" id="ARBA00023052"/>
    </source>
</evidence>
<feature type="site" description="Important for catalytic activity" evidence="14">
    <location>
        <position position="135"/>
    </location>
</feature>
<feature type="binding site" evidence="11">
    <location>
        <position position="467"/>
    </location>
    <ligand>
        <name>substrate</name>
    </ligand>
</feature>
<feature type="region of interest" description="Disordered" evidence="15">
    <location>
        <begin position="69"/>
        <end position="100"/>
    </location>
</feature>
<dbReference type="CDD" id="cd07033">
    <property type="entry name" value="TPP_PYR_DXS_TK_like"/>
    <property type="match status" value="1"/>
</dbReference>